<dbReference type="PRINTS" id="PR00032">
    <property type="entry name" value="HTHARAC"/>
</dbReference>
<comment type="caution">
    <text evidence="5">The sequence shown here is derived from an EMBL/GenBank/DDBJ whole genome shotgun (WGS) entry which is preliminary data.</text>
</comment>
<dbReference type="AlphaFoldDB" id="A0A0F5IBT2"/>
<accession>A0A0F5IBT2</accession>
<proteinExistence type="predicted"/>
<dbReference type="Gene3D" id="1.10.10.60">
    <property type="entry name" value="Homeodomain-like"/>
    <property type="match status" value="2"/>
</dbReference>
<reference evidence="5" key="1">
    <citation type="submission" date="2015-02" db="EMBL/GenBank/DDBJ databases">
        <title>Genome Assembly of Bacillaceae bacterium MTCC 8252.</title>
        <authorList>
            <person name="Verma A."/>
            <person name="Khatri I."/>
            <person name="Mual P."/>
            <person name="Subramanian S."/>
            <person name="Krishnamurthi S."/>
        </authorList>
    </citation>
    <scope>NUCLEOTIDE SEQUENCE [LARGE SCALE GENOMIC DNA]</scope>
    <source>
        <strain evidence="5">MTCC 8252</strain>
    </source>
</reference>
<dbReference type="RefSeq" id="WP_040036543.1">
    <property type="nucleotide sequence ID" value="NZ_JWIQ02000012.1"/>
</dbReference>
<gene>
    <name evidence="5" type="ORF">QY95_03088</name>
</gene>
<dbReference type="EMBL" id="JWIR02000006">
    <property type="protein sequence ID" value="KKB42981.1"/>
    <property type="molecule type" value="Genomic_DNA"/>
</dbReference>
<evidence type="ECO:0000256" key="1">
    <source>
        <dbReference type="ARBA" id="ARBA00023015"/>
    </source>
</evidence>
<dbReference type="GO" id="GO:0003700">
    <property type="term" value="F:DNA-binding transcription factor activity"/>
    <property type="evidence" value="ECO:0007669"/>
    <property type="project" value="InterPro"/>
</dbReference>
<dbReference type="SUPFAM" id="SSF46689">
    <property type="entry name" value="Homeodomain-like"/>
    <property type="match status" value="2"/>
</dbReference>
<sequence>MNDPSFLQSTLEFIEEHLTEKLPLSRLAGHAGFSAYHFHRVFQKEAGMTAADYIRSRRLALASALLLYSEESIMDIALELHFSSQESFTRAFKKVYRLPPGKYRKLMTNMLTNEGGDLMTNQQTNGWFLSGSHPFHYEMGTDTKVVHQGRCSGYLKSKTVQDEGTFATMMQQFKSEKYKGKRVKLSAFLKTENAAHFAGMWMRVDDAAGDMLQFDNMSNRPLSGTMNWNKHSIVLDVPQHSAAISFGVLLSGQGQIWADGFAFEEVDQTVPVTHLEAEGVLNDEPVNLSFEEGLSL</sequence>
<dbReference type="InterPro" id="IPR009057">
    <property type="entry name" value="Homeodomain-like_sf"/>
</dbReference>
<keyword evidence="3" id="KW-0804">Transcription</keyword>
<dbReference type="PROSITE" id="PS01124">
    <property type="entry name" value="HTH_ARAC_FAMILY_2"/>
    <property type="match status" value="1"/>
</dbReference>
<organism evidence="5 6">
    <name type="scientific">Bacillus thermotolerans</name>
    <name type="common">Quasibacillus thermotolerans</name>
    <dbReference type="NCBI Taxonomy" id="1221996"/>
    <lineage>
        <taxon>Bacteria</taxon>
        <taxon>Bacillati</taxon>
        <taxon>Bacillota</taxon>
        <taxon>Bacilli</taxon>
        <taxon>Bacillales</taxon>
        <taxon>Bacillaceae</taxon>
        <taxon>Bacillus</taxon>
    </lineage>
</organism>
<evidence type="ECO:0000259" key="4">
    <source>
        <dbReference type="PROSITE" id="PS01124"/>
    </source>
</evidence>
<evidence type="ECO:0000313" key="6">
    <source>
        <dbReference type="Proteomes" id="UP000031563"/>
    </source>
</evidence>
<dbReference type="InterPro" id="IPR050959">
    <property type="entry name" value="MarA-like"/>
</dbReference>
<feature type="domain" description="HTH araC/xylS-type" evidence="4">
    <location>
        <begin position="8"/>
        <end position="106"/>
    </location>
</feature>
<dbReference type="Gene3D" id="2.60.120.260">
    <property type="entry name" value="Galactose-binding domain-like"/>
    <property type="match status" value="1"/>
</dbReference>
<name>A0A0F5IBT2_BACTR</name>
<dbReference type="InterPro" id="IPR018060">
    <property type="entry name" value="HTH_AraC"/>
</dbReference>
<dbReference type="Pfam" id="PF12833">
    <property type="entry name" value="HTH_18"/>
    <property type="match status" value="1"/>
</dbReference>
<keyword evidence="6" id="KW-1185">Reference proteome</keyword>
<dbReference type="OrthoDB" id="8365150at2"/>
<dbReference type="SMART" id="SM00342">
    <property type="entry name" value="HTH_ARAC"/>
    <property type="match status" value="1"/>
</dbReference>
<evidence type="ECO:0000256" key="2">
    <source>
        <dbReference type="ARBA" id="ARBA00023125"/>
    </source>
</evidence>
<evidence type="ECO:0000313" key="5">
    <source>
        <dbReference type="EMBL" id="KKB42981.1"/>
    </source>
</evidence>
<dbReference type="PANTHER" id="PTHR47504:SF6">
    <property type="entry name" value="ARAC-FAMILY TRANSCRIPTIONAL REGULATOR"/>
    <property type="match status" value="1"/>
</dbReference>
<keyword evidence="2" id="KW-0238">DNA-binding</keyword>
<protein>
    <submittedName>
        <fullName evidence="5">Right origin-binding protein</fullName>
    </submittedName>
</protein>
<dbReference type="InterPro" id="IPR020449">
    <property type="entry name" value="Tscrpt_reg_AraC-type_HTH"/>
</dbReference>
<evidence type="ECO:0000256" key="3">
    <source>
        <dbReference type="ARBA" id="ARBA00023163"/>
    </source>
</evidence>
<keyword evidence="1" id="KW-0805">Transcription regulation</keyword>
<dbReference type="STRING" id="1221996.QY95_03088"/>
<dbReference type="PANTHER" id="PTHR47504">
    <property type="entry name" value="RIGHT ORIGIN-BINDING PROTEIN"/>
    <property type="match status" value="1"/>
</dbReference>
<dbReference type="Proteomes" id="UP000031563">
    <property type="component" value="Unassembled WGS sequence"/>
</dbReference>
<dbReference type="GO" id="GO:0043565">
    <property type="term" value="F:sequence-specific DNA binding"/>
    <property type="evidence" value="ECO:0007669"/>
    <property type="project" value="InterPro"/>
</dbReference>